<dbReference type="AlphaFoldDB" id="A0A319DR55"/>
<protein>
    <recommendedName>
        <fullName evidence="2">Ribonuclease H2 subunit B</fullName>
    </recommendedName>
    <alternativeName>
        <fullName evidence="5">Ribonuclease HI subunit B</fullName>
    </alternativeName>
</protein>
<keyword evidence="3" id="KW-0539">Nucleus</keyword>
<feature type="region of interest" description="Disordered" evidence="6">
    <location>
        <begin position="233"/>
        <end position="295"/>
    </location>
</feature>
<accession>A0A319DR55</accession>
<dbReference type="CDD" id="cd09270">
    <property type="entry name" value="RNase_H2-B"/>
    <property type="match status" value="1"/>
</dbReference>
<keyword evidence="10" id="KW-1185">Reference proteome</keyword>
<evidence type="ECO:0000256" key="1">
    <source>
        <dbReference type="ARBA" id="ARBA00004123"/>
    </source>
</evidence>
<dbReference type="Pfam" id="PF09468">
    <property type="entry name" value="RNase_H2-Ydr279"/>
    <property type="match status" value="1"/>
</dbReference>
<feature type="region of interest" description="Disordered" evidence="6">
    <location>
        <begin position="355"/>
        <end position="425"/>
    </location>
</feature>
<dbReference type="GO" id="GO:0005654">
    <property type="term" value="C:nucleoplasm"/>
    <property type="evidence" value="ECO:0007669"/>
    <property type="project" value="TreeGrafter"/>
</dbReference>
<name>A0A319DR55_9EURO</name>
<feature type="domain" description="Rnh202 triple barrel" evidence="8">
    <location>
        <begin position="38"/>
        <end position="120"/>
    </location>
</feature>
<sequence>MRTRSKAPAKQPQPESDSEEKPQAPPQLTQTKPNKTFILPSGASAEARILSLPNPRTNEPTQYFFCPKLGVYEFTVIASPPRAPRSILSARKPAEGASTVPRPQALISQKAEILVATPIDFLFFLVPLLSPSAANQGKGLFQPLDDIIDSHDELSKYFRHVLYNETFRETLHNRATAICDAVEAGDENMFRFSESKLLLELVAKAERMVSQGLPPSLEERFVKQALATPLMAVKRDDAGVAPSSNNSKEKESEEKKEDEEDEKEKTTKPSEETSPTGESTPATEQLPEGPTIPDGVADLLRISTALSFMKECYLSKEMSARIDELLAAPESPKDLKPMQEHLKLVASLRAEALASRSLGDFSRKRSAEDQDAAETRAEKKRRKEEEEKKKKASESRGVRDLKKVNTTGMKKMSDFFGKAAPKKKA</sequence>
<reference evidence="9 10" key="1">
    <citation type="submission" date="2018-02" db="EMBL/GenBank/DDBJ databases">
        <title>The genomes of Aspergillus section Nigri reveals drivers in fungal speciation.</title>
        <authorList>
            <consortium name="DOE Joint Genome Institute"/>
            <person name="Vesth T.C."/>
            <person name="Nybo J."/>
            <person name="Theobald S."/>
            <person name="Brandl J."/>
            <person name="Frisvad J.C."/>
            <person name="Nielsen K.F."/>
            <person name="Lyhne E.K."/>
            <person name="Kogle M.E."/>
            <person name="Kuo A."/>
            <person name="Riley R."/>
            <person name="Clum A."/>
            <person name="Nolan M."/>
            <person name="Lipzen A."/>
            <person name="Salamov A."/>
            <person name="Henrissat B."/>
            <person name="Wiebenga A."/>
            <person name="De vries R.P."/>
            <person name="Grigoriev I.V."/>
            <person name="Mortensen U.H."/>
            <person name="Andersen M.R."/>
            <person name="Baker S.E."/>
        </authorList>
    </citation>
    <scope>NUCLEOTIDE SEQUENCE [LARGE SCALE GENOMIC DNA]</scope>
    <source>
        <strain evidence="9 10">CBS 707.79</strain>
    </source>
</reference>
<dbReference type="Proteomes" id="UP000247810">
    <property type="component" value="Unassembled WGS sequence"/>
</dbReference>
<evidence type="ECO:0000256" key="5">
    <source>
        <dbReference type="ARBA" id="ARBA00033464"/>
    </source>
</evidence>
<dbReference type="InterPro" id="IPR041195">
    <property type="entry name" value="Rnh202_N"/>
</dbReference>
<feature type="region of interest" description="Disordered" evidence="6">
    <location>
        <begin position="1"/>
        <end position="36"/>
    </location>
</feature>
<evidence type="ECO:0000256" key="2">
    <source>
        <dbReference type="ARBA" id="ARBA00019062"/>
    </source>
</evidence>
<proteinExistence type="predicted"/>
<dbReference type="InterPro" id="IPR019024">
    <property type="entry name" value="RNase_H2_suB_wHTH"/>
</dbReference>
<comment type="subcellular location">
    <subcellularLocation>
        <location evidence="1">Nucleus</location>
    </subcellularLocation>
</comment>
<dbReference type="PANTHER" id="PTHR13383">
    <property type="entry name" value="RIBONUCLEASE H2 SUBUNIT B"/>
    <property type="match status" value="1"/>
</dbReference>
<evidence type="ECO:0000256" key="6">
    <source>
        <dbReference type="SAM" id="MobiDB-lite"/>
    </source>
</evidence>
<dbReference type="GO" id="GO:0032299">
    <property type="term" value="C:ribonuclease H2 complex"/>
    <property type="evidence" value="ECO:0007669"/>
    <property type="project" value="InterPro"/>
</dbReference>
<comment type="function">
    <text evidence="4">Non catalytic subunit of RNase H2, an endonuclease that specifically degrades the RNA of RNA:DNA hybrids. Participates in DNA replication, possibly by mediating the removal of lagging-strand Okazaki fragment RNA primers during DNA replication. Mediates the excision of single ribonucleotides from DNA:RNA duplexes.</text>
</comment>
<evidence type="ECO:0000313" key="9">
    <source>
        <dbReference type="EMBL" id="PYH90588.1"/>
    </source>
</evidence>
<gene>
    <name evidence="9" type="ORF">BO71DRAFT_452669</name>
</gene>
<dbReference type="PANTHER" id="PTHR13383:SF11">
    <property type="entry name" value="RIBONUCLEASE H2 SUBUNIT B"/>
    <property type="match status" value="1"/>
</dbReference>
<organism evidence="9 10">
    <name type="scientific">Aspergillus ellipticus CBS 707.79</name>
    <dbReference type="NCBI Taxonomy" id="1448320"/>
    <lineage>
        <taxon>Eukaryota</taxon>
        <taxon>Fungi</taxon>
        <taxon>Dikarya</taxon>
        <taxon>Ascomycota</taxon>
        <taxon>Pezizomycotina</taxon>
        <taxon>Eurotiomycetes</taxon>
        <taxon>Eurotiomycetidae</taxon>
        <taxon>Eurotiales</taxon>
        <taxon>Aspergillaceae</taxon>
        <taxon>Aspergillus</taxon>
        <taxon>Aspergillus subgen. Circumdati</taxon>
    </lineage>
</organism>
<dbReference type="OrthoDB" id="29098at2759"/>
<dbReference type="Pfam" id="PF17745">
    <property type="entry name" value="Ydr279_N"/>
    <property type="match status" value="1"/>
</dbReference>
<evidence type="ECO:0000256" key="4">
    <source>
        <dbReference type="ARBA" id="ARBA00024778"/>
    </source>
</evidence>
<feature type="compositionally biased region" description="Basic and acidic residues" evidence="6">
    <location>
        <begin position="361"/>
        <end position="403"/>
    </location>
</feature>
<dbReference type="Gene3D" id="1.10.20.120">
    <property type="match status" value="1"/>
</dbReference>
<feature type="compositionally biased region" description="Low complexity" evidence="6">
    <location>
        <begin position="272"/>
        <end position="284"/>
    </location>
</feature>
<dbReference type="STRING" id="1448320.A0A319DR55"/>
<feature type="non-terminal residue" evidence="9">
    <location>
        <position position="1"/>
    </location>
</feature>
<dbReference type="EMBL" id="KZ825977">
    <property type="protein sequence ID" value="PYH90588.1"/>
    <property type="molecule type" value="Genomic_DNA"/>
</dbReference>
<dbReference type="InterPro" id="IPR040456">
    <property type="entry name" value="RNase_H2_suB"/>
</dbReference>
<dbReference type="GO" id="GO:0006401">
    <property type="term" value="P:RNA catabolic process"/>
    <property type="evidence" value="ECO:0007669"/>
    <property type="project" value="TreeGrafter"/>
</dbReference>
<dbReference type="VEuPathDB" id="FungiDB:BO71DRAFT_452669"/>
<evidence type="ECO:0000259" key="7">
    <source>
        <dbReference type="Pfam" id="PF09468"/>
    </source>
</evidence>
<evidence type="ECO:0000313" key="10">
    <source>
        <dbReference type="Proteomes" id="UP000247810"/>
    </source>
</evidence>
<evidence type="ECO:0000259" key="8">
    <source>
        <dbReference type="Pfam" id="PF17745"/>
    </source>
</evidence>
<evidence type="ECO:0000256" key="3">
    <source>
        <dbReference type="ARBA" id="ARBA00023242"/>
    </source>
</evidence>
<feature type="domain" description="Ribonuclease H2 subunit B wHTH" evidence="7">
    <location>
        <begin position="123"/>
        <end position="322"/>
    </location>
</feature>